<dbReference type="InterPro" id="IPR027417">
    <property type="entry name" value="P-loop_NTPase"/>
</dbReference>
<dbReference type="Gene3D" id="3.40.50.300">
    <property type="entry name" value="P-loop containing nucleotide triphosphate hydrolases"/>
    <property type="match status" value="1"/>
</dbReference>
<dbReference type="Proteomes" id="UP001309876">
    <property type="component" value="Unassembled WGS sequence"/>
</dbReference>
<evidence type="ECO:0008006" key="3">
    <source>
        <dbReference type="Google" id="ProtNLM"/>
    </source>
</evidence>
<proteinExistence type="predicted"/>
<protein>
    <recommendedName>
        <fullName evidence="3">Sulfotransferase</fullName>
    </recommendedName>
</protein>
<reference evidence="1 2" key="1">
    <citation type="submission" date="2023-08" db="EMBL/GenBank/DDBJ databases">
        <title>Black Yeasts Isolated from many extreme environments.</title>
        <authorList>
            <person name="Coleine C."/>
            <person name="Stajich J.E."/>
            <person name="Selbmann L."/>
        </authorList>
    </citation>
    <scope>NUCLEOTIDE SEQUENCE [LARGE SCALE GENOMIC DNA]</scope>
    <source>
        <strain evidence="1 2">CCFEE 5910</strain>
    </source>
</reference>
<dbReference type="SUPFAM" id="SSF52540">
    <property type="entry name" value="P-loop containing nucleoside triphosphate hydrolases"/>
    <property type="match status" value="1"/>
</dbReference>
<keyword evidence="2" id="KW-1185">Reference proteome</keyword>
<dbReference type="EMBL" id="JAVRRJ010000004">
    <property type="protein sequence ID" value="KAK5085280.1"/>
    <property type="molecule type" value="Genomic_DNA"/>
</dbReference>
<dbReference type="Pfam" id="PF17784">
    <property type="entry name" value="Sulfotransfer_4"/>
    <property type="match status" value="1"/>
</dbReference>
<dbReference type="PANTHER" id="PTHR36978">
    <property type="entry name" value="P-LOOP CONTAINING NUCLEOTIDE TRIPHOSPHATE HYDROLASE"/>
    <property type="match status" value="1"/>
</dbReference>
<evidence type="ECO:0000313" key="2">
    <source>
        <dbReference type="Proteomes" id="UP001309876"/>
    </source>
</evidence>
<sequence length="334" mass="37324">MPKHCPAIVCSAAYKVVCAEALRTAAGDTVDSILSIMKTSTAQVILPDDSRIHGPPSLFYGGLMRMGSLSLAHALSILGTQAHHALEASWDDWKTLKHAADATWPGPNNKAISLKQADWNQLFGNYDCITDIASLFAPQILEAYPNIKVIVVQRDFDDWWPSFKKNVILPTLDHGSMLQHYAKAIETMASVAPCSTMQQILLSYYSAKTIGEVEANARQKYEEHYAHVRKVVPTERLLEYRLGSGWEPLCRFLDMKVPNVPFPRVNDTADFKTRISGRKTELMMLAWKRAQIAASRKFAEKIDIVQQALERSRSSHGGRETVTANRSRLLKLSA</sequence>
<comment type="caution">
    <text evidence="1">The sequence shown here is derived from an EMBL/GenBank/DDBJ whole genome shotgun (WGS) entry which is preliminary data.</text>
</comment>
<name>A0AAN7SYX8_9EURO</name>
<organism evidence="1 2">
    <name type="scientific">Lithohypha guttulata</name>
    <dbReference type="NCBI Taxonomy" id="1690604"/>
    <lineage>
        <taxon>Eukaryota</taxon>
        <taxon>Fungi</taxon>
        <taxon>Dikarya</taxon>
        <taxon>Ascomycota</taxon>
        <taxon>Pezizomycotina</taxon>
        <taxon>Eurotiomycetes</taxon>
        <taxon>Chaetothyriomycetidae</taxon>
        <taxon>Chaetothyriales</taxon>
        <taxon>Trichomeriaceae</taxon>
        <taxon>Lithohypha</taxon>
    </lineage>
</organism>
<dbReference type="PANTHER" id="PTHR36978:SF4">
    <property type="entry name" value="P-LOOP CONTAINING NUCLEOSIDE TRIPHOSPHATE HYDROLASE PROTEIN"/>
    <property type="match status" value="1"/>
</dbReference>
<gene>
    <name evidence="1" type="ORF">LTR05_004561</name>
</gene>
<dbReference type="AlphaFoldDB" id="A0AAN7SYX8"/>
<evidence type="ECO:0000313" key="1">
    <source>
        <dbReference type="EMBL" id="KAK5085280.1"/>
    </source>
</evidence>
<dbReference type="InterPro" id="IPR040632">
    <property type="entry name" value="Sulfotransfer_4"/>
</dbReference>
<accession>A0AAN7SYX8</accession>